<dbReference type="Gene3D" id="3.30.30.40">
    <property type="match status" value="1"/>
</dbReference>
<dbReference type="AlphaFoldDB" id="A0A017T1B8"/>
<gene>
    <name evidence="1" type="ORF">CAP_6276</name>
</gene>
<dbReference type="eggNOG" id="COG1788">
    <property type="taxonomic scope" value="Bacteria"/>
</dbReference>
<dbReference type="RefSeq" id="WP_044246792.1">
    <property type="nucleotide sequence ID" value="NZ_ASRX01000052.1"/>
</dbReference>
<dbReference type="SUPFAM" id="SSF100950">
    <property type="entry name" value="NagB/RpiA/CoA transferase-like"/>
    <property type="match status" value="1"/>
</dbReference>
<dbReference type="OrthoDB" id="9777193at2"/>
<proteinExistence type="predicted"/>
<name>A0A017T1B8_9BACT</name>
<keyword evidence="2" id="KW-1185">Reference proteome</keyword>
<dbReference type="Gene3D" id="3.40.1080.10">
    <property type="entry name" value="Glutaconate Coenzyme A-transferase"/>
    <property type="match status" value="1"/>
</dbReference>
<comment type="caution">
    <text evidence="1">The sequence shown here is derived from an EMBL/GenBank/DDBJ whole genome shotgun (WGS) entry which is preliminary data.</text>
</comment>
<dbReference type="GO" id="GO:0008410">
    <property type="term" value="F:CoA-transferase activity"/>
    <property type="evidence" value="ECO:0007669"/>
    <property type="project" value="InterPro"/>
</dbReference>
<dbReference type="Pfam" id="PF01144">
    <property type="entry name" value="CoA_trans"/>
    <property type="match status" value="1"/>
</dbReference>
<dbReference type="STRING" id="1192034.CAP_6276"/>
<dbReference type="InterPro" id="IPR004165">
    <property type="entry name" value="CoA_trans_fam_I"/>
</dbReference>
<sequence>MDKRCSMKEAIAASVKTGCSLVIDGFTHLICFAAGHEIIRQGVRDLTAIRLTPDLVYDQLIEAGCVKRLVFSWAGNPGVGSLHALRRRSEAGASSRIALEEYSHFGLLSRFLAASAGLPFWPLDNYAGGDIARANPEIKTVQCPYTGRTLATVPALHPDVAILHCQRADQEGNAQVWGLLGSQKEVAFAARRVIVVAEEIVPTEVIRKDPNRTLVPGIIVSHVVHEPWGCHPSFVQGFHDRDNEFYVAWEEISRSPERYAAYLDAFVYGVEDRKGYLAKLGAGVMDRLRAKPRVCAGVDYGY</sequence>
<evidence type="ECO:0000313" key="1">
    <source>
        <dbReference type="EMBL" id="EYF03013.1"/>
    </source>
</evidence>
<reference evidence="1 2" key="1">
    <citation type="submission" date="2013-05" db="EMBL/GenBank/DDBJ databases">
        <title>Genome assembly of Chondromyces apiculatus DSM 436.</title>
        <authorList>
            <person name="Sharma G."/>
            <person name="Khatri I."/>
            <person name="Kaur C."/>
            <person name="Mayilraj S."/>
            <person name="Subramanian S."/>
        </authorList>
    </citation>
    <scope>NUCLEOTIDE SEQUENCE [LARGE SCALE GENOMIC DNA]</scope>
    <source>
        <strain evidence="1 2">DSM 436</strain>
    </source>
</reference>
<dbReference type="EMBL" id="ASRX01000052">
    <property type="protein sequence ID" value="EYF03013.1"/>
    <property type="molecule type" value="Genomic_DNA"/>
</dbReference>
<dbReference type="Proteomes" id="UP000019678">
    <property type="component" value="Unassembled WGS sequence"/>
</dbReference>
<accession>A0A017T1B8</accession>
<protein>
    <submittedName>
        <fullName evidence="1">3-oxoadipate CoA-transferase subunit A</fullName>
    </submittedName>
</protein>
<keyword evidence="1" id="KW-0808">Transferase</keyword>
<evidence type="ECO:0000313" key="2">
    <source>
        <dbReference type="Proteomes" id="UP000019678"/>
    </source>
</evidence>
<dbReference type="InterPro" id="IPR037171">
    <property type="entry name" value="NagB/RpiA_transferase-like"/>
</dbReference>
<organism evidence="1 2">
    <name type="scientific">Chondromyces apiculatus DSM 436</name>
    <dbReference type="NCBI Taxonomy" id="1192034"/>
    <lineage>
        <taxon>Bacteria</taxon>
        <taxon>Pseudomonadati</taxon>
        <taxon>Myxococcota</taxon>
        <taxon>Polyangia</taxon>
        <taxon>Polyangiales</taxon>
        <taxon>Polyangiaceae</taxon>
        <taxon>Chondromyces</taxon>
    </lineage>
</organism>
<dbReference type="SMART" id="SM00882">
    <property type="entry name" value="CoA_trans"/>
    <property type="match status" value="1"/>
</dbReference>